<protein>
    <submittedName>
        <fullName evidence="5">TetR/AcrR family transcriptional regulator</fullName>
    </submittedName>
</protein>
<dbReference type="EMBL" id="JAMPKM010000085">
    <property type="protein sequence ID" value="MEP0821186.1"/>
    <property type="molecule type" value="Genomic_DNA"/>
</dbReference>
<comment type="caution">
    <text evidence="5">The sequence shown here is derived from an EMBL/GenBank/DDBJ whole genome shotgun (WGS) entry which is preliminary data.</text>
</comment>
<dbReference type="SUPFAM" id="SSF46689">
    <property type="entry name" value="Homeodomain-like"/>
    <property type="match status" value="1"/>
</dbReference>
<dbReference type="PRINTS" id="PR00455">
    <property type="entry name" value="HTHTETR"/>
</dbReference>
<evidence type="ECO:0000256" key="3">
    <source>
        <dbReference type="SAM" id="MobiDB-lite"/>
    </source>
</evidence>
<evidence type="ECO:0000313" key="5">
    <source>
        <dbReference type="EMBL" id="MEP0821186.1"/>
    </source>
</evidence>
<dbReference type="RefSeq" id="WP_190442668.1">
    <property type="nucleotide sequence ID" value="NZ_JAMPKM010000085.1"/>
</dbReference>
<accession>A0ABV0JHF3</accession>
<feature type="DNA-binding region" description="H-T-H motif" evidence="2">
    <location>
        <begin position="44"/>
        <end position="63"/>
    </location>
</feature>
<evidence type="ECO:0000256" key="2">
    <source>
        <dbReference type="PROSITE-ProRule" id="PRU00335"/>
    </source>
</evidence>
<dbReference type="InterPro" id="IPR050109">
    <property type="entry name" value="HTH-type_TetR-like_transc_reg"/>
</dbReference>
<gene>
    <name evidence="5" type="ORF">NC998_29540</name>
</gene>
<feature type="domain" description="HTH tetR-type" evidence="4">
    <location>
        <begin position="21"/>
        <end position="81"/>
    </location>
</feature>
<evidence type="ECO:0000313" key="6">
    <source>
        <dbReference type="Proteomes" id="UP001464891"/>
    </source>
</evidence>
<keyword evidence="1 2" id="KW-0238">DNA-binding</keyword>
<organism evidence="5 6">
    <name type="scientific">Trichocoleus desertorum GB2-A4</name>
    <dbReference type="NCBI Taxonomy" id="2933944"/>
    <lineage>
        <taxon>Bacteria</taxon>
        <taxon>Bacillati</taxon>
        <taxon>Cyanobacteriota</taxon>
        <taxon>Cyanophyceae</taxon>
        <taxon>Leptolyngbyales</taxon>
        <taxon>Trichocoleusaceae</taxon>
        <taxon>Trichocoleus</taxon>
    </lineage>
</organism>
<evidence type="ECO:0000256" key="1">
    <source>
        <dbReference type="ARBA" id="ARBA00023125"/>
    </source>
</evidence>
<keyword evidence="6" id="KW-1185">Reference proteome</keyword>
<dbReference type="InterPro" id="IPR009057">
    <property type="entry name" value="Homeodomain-like_sf"/>
</dbReference>
<feature type="region of interest" description="Disordered" evidence="3">
    <location>
        <begin position="1"/>
        <end position="20"/>
    </location>
</feature>
<dbReference type="PANTHER" id="PTHR30055:SF226">
    <property type="entry name" value="HTH-TYPE TRANSCRIPTIONAL REGULATOR PKSA"/>
    <property type="match status" value="1"/>
</dbReference>
<sequence>MPESPFTAVGMRRQPRQARSQERVNRIVDVAEELFASQGYAATTTNAIAARAQVPIGSLYQFFPDKTAILQASALRYAEKLHQQLAAIDETEQTALPLSDYVDQLIDTTDRFFSENPSYYAIFMEVQGTIRELEKIDEATDATLIQDLANSLAKRDARLESADYEAIAFSSTKAIGTLLWLSLSQEKMFRQRLVKETKRFALSYLQSYFPSGPVHTDKLQTHG</sequence>
<dbReference type="Proteomes" id="UP001464891">
    <property type="component" value="Unassembled WGS sequence"/>
</dbReference>
<evidence type="ECO:0000259" key="4">
    <source>
        <dbReference type="PROSITE" id="PS50977"/>
    </source>
</evidence>
<reference evidence="5 6" key="1">
    <citation type="submission" date="2022-04" db="EMBL/GenBank/DDBJ databases">
        <title>Positive selection, recombination, and allopatry shape intraspecific diversity of widespread and dominant cyanobacteria.</title>
        <authorList>
            <person name="Wei J."/>
            <person name="Shu W."/>
            <person name="Hu C."/>
        </authorList>
    </citation>
    <scope>NUCLEOTIDE SEQUENCE [LARGE SCALE GENOMIC DNA]</scope>
    <source>
        <strain evidence="5 6">GB2-A4</strain>
    </source>
</reference>
<dbReference type="Gene3D" id="1.10.357.10">
    <property type="entry name" value="Tetracycline Repressor, domain 2"/>
    <property type="match status" value="1"/>
</dbReference>
<name>A0ABV0JHF3_9CYAN</name>
<dbReference type="PROSITE" id="PS50977">
    <property type="entry name" value="HTH_TETR_2"/>
    <property type="match status" value="1"/>
</dbReference>
<dbReference type="Pfam" id="PF00440">
    <property type="entry name" value="TetR_N"/>
    <property type="match status" value="1"/>
</dbReference>
<dbReference type="PANTHER" id="PTHR30055">
    <property type="entry name" value="HTH-TYPE TRANSCRIPTIONAL REGULATOR RUTR"/>
    <property type="match status" value="1"/>
</dbReference>
<dbReference type="InterPro" id="IPR001647">
    <property type="entry name" value="HTH_TetR"/>
</dbReference>
<proteinExistence type="predicted"/>
<dbReference type="InterPro" id="IPR041669">
    <property type="entry name" value="TetR_C_15"/>
</dbReference>
<dbReference type="Pfam" id="PF17918">
    <property type="entry name" value="TetR_C_15"/>
    <property type="match status" value="1"/>
</dbReference>